<proteinExistence type="predicted"/>
<sequence length="26" mass="2864">MLSGFMTIMYPARKFIPGSHTLPPNG</sequence>
<evidence type="ECO:0000313" key="2">
    <source>
        <dbReference type="Proteomes" id="UP000234681"/>
    </source>
</evidence>
<organism evidence="1 2">
    <name type="scientific">Rattus norvegicus</name>
    <name type="common">Rat</name>
    <dbReference type="NCBI Taxonomy" id="10116"/>
    <lineage>
        <taxon>Eukaryota</taxon>
        <taxon>Metazoa</taxon>
        <taxon>Chordata</taxon>
        <taxon>Craniata</taxon>
        <taxon>Vertebrata</taxon>
        <taxon>Euteleostomi</taxon>
        <taxon>Mammalia</taxon>
        <taxon>Eutheria</taxon>
        <taxon>Euarchontoglires</taxon>
        <taxon>Glires</taxon>
        <taxon>Rodentia</taxon>
        <taxon>Myomorpha</taxon>
        <taxon>Muroidea</taxon>
        <taxon>Muridae</taxon>
        <taxon>Murinae</taxon>
        <taxon>Rattus</taxon>
    </lineage>
</organism>
<dbReference type="Proteomes" id="UP000234681">
    <property type="component" value="Chromosome 4"/>
</dbReference>
<dbReference type="AlphaFoldDB" id="A6K5D6"/>
<evidence type="ECO:0000313" key="1">
    <source>
        <dbReference type="EMBL" id="EDL99445.1"/>
    </source>
</evidence>
<accession>A6K5D6</accession>
<gene>
    <name evidence="1" type="ORF">rCG_24340</name>
</gene>
<name>A6K5D6_RAT</name>
<protein>
    <submittedName>
        <fullName evidence="1">RCG24340</fullName>
    </submittedName>
</protein>
<reference evidence="2" key="1">
    <citation type="submission" date="2005-09" db="EMBL/GenBank/DDBJ databases">
        <authorList>
            <person name="Mural R.J."/>
            <person name="Li P.W."/>
            <person name="Adams M.D."/>
            <person name="Amanatides P.G."/>
            <person name="Baden-Tillson H."/>
            <person name="Barnstead M."/>
            <person name="Chin S.H."/>
            <person name="Dew I."/>
            <person name="Evans C.A."/>
            <person name="Ferriera S."/>
            <person name="Flanigan M."/>
            <person name="Fosler C."/>
            <person name="Glodek A."/>
            <person name="Gu Z."/>
            <person name="Holt R.A."/>
            <person name="Jennings D."/>
            <person name="Kraft C.L."/>
            <person name="Lu F."/>
            <person name="Nguyen T."/>
            <person name="Nusskern D.R."/>
            <person name="Pfannkoch C.M."/>
            <person name="Sitter C."/>
            <person name="Sutton G.G."/>
            <person name="Venter J.C."/>
            <person name="Wang Z."/>
            <person name="Woodage T."/>
            <person name="Zheng X.H."/>
            <person name="Zhong F."/>
        </authorList>
    </citation>
    <scope>NUCLEOTIDE SEQUENCE [LARGE SCALE GENOMIC DNA]</scope>
    <source>
        <strain>BN</strain>
        <strain evidence="2">Sprague-Dawley</strain>
    </source>
</reference>
<dbReference type="EMBL" id="CH474020">
    <property type="protein sequence ID" value="EDL99445.1"/>
    <property type="molecule type" value="Genomic_DNA"/>
</dbReference>